<accession>A0ABU1AVN4</accession>
<dbReference type="SUPFAM" id="SSF53756">
    <property type="entry name" value="UDP-Glycosyltransferase/glycogen phosphorylase"/>
    <property type="match status" value="1"/>
</dbReference>
<proteinExistence type="predicted"/>
<keyword evidence="3" id="KW-1185">Reference proteome</keyword>
<dbReference type="Gene3D" id="3.40.50.2000">
    <property type="entry name" value="Glycogen Phosphorylase B"/>
    <property type="match status" value="2"/>
</dbReference>
<dbReference type="CDD" id="cd03794">
    <property type="entry name" value="GT4_WbuB-like"/>
    <property type="match status" value="1"/>
</dbReference>
<reference evidence="2 3" key="1">
    <citation type="submission" date="2023-04" db="EMBL/GenBank/DDBJ databases">
        <title>A novel bacteria isolated from coastal sediment.</title>
        <authorList>
            <person name="Liu X.-J."/>
            <person name="Du Z.-J."/>
        </authorList>
    </citation>
    <scope>NUCLEOTIDE SEQUENCE [LARGE SCALE GENOMIC DNA]</scope>
    <source>
        <strain evidence="2 3">SDUM461003</strain>
    </source>
</reference>
<dbReference type="Pfam" id="PF13579">
    <property type="entry name" value="Glyco_trans_4_4"/>
    <property type="match status" value="1"/>
</dbReference>
<sequence>MKIFFHDFGDYPLFFSFTAELARRHEHVTHAYVELLSVDRSGSLAVSEPCYEVKRLQMPGDYQAVKYSFFKRFNLEARYARVAATAVVEAEPDLVLSANAPTHVQSALQQAARESGARFICWTQDFYCEAVRSILHKKFGPLGGLIGNVFHFWERRQIRQCDGVLVITEGFRQQLHEWGYPDDQVEVMANWAPIESLPVLAQENDWSREHGLVGKFCFLYSGTMGLKHNPELLLQCAERYARDPSVRIVVVAEGTGADYLREQLTRPELNGCLIVLPMQAAARVPEVLATASVLIATLEPEASHICVPSKVLTYLCAARPLLLSVADKNLAAETVRTGQAGFTAAPDRADLFMSAADRLRQDEALCRELGANARRYAEASFQIERIVDQFERFMGRVL</sequence>
<comment type="caution">
    <text evidence="2">The sequence shown here is derived from an EMBL/GenBank/DDBJ whole genome shotgun (WGS) entry which is preliminary data.</text>
</comment>
<dbReference type="PANTHER" id="PTHR45947:SF3">
    <property type="entry name" value="SULFOQUINOVOSYL TRANSFERASE SQD2"/>
    <property type="match status" value="1"/>
</dbReference>
<dbReference type="PANTHER" id="PTHR45947">
    <property type="entry name" value="SULFOQUINOVOSYL TRANSFERASE SQD2"/>
    <property type="match status" value="1"/>
</dbReference>
<gene>
    <name evidence="2" type="ORF">QEH52_11915</name>
</gene>
<dbReference type="Pfam" id="PF13692">
    <property type="entry name" value="Glyco_trans_1_4"/>
    <property type="match status" value="1"/>
</dbReference>
<dbReference type="Proteomes" id="UP001225316">
    <property type="component" value="Unassembled WGS sequence"/>
</dbReference>
<evidence type="ECO:0000313" key="3">
    <source>
        <dbReference type="Proteomes" id="UP001225316"/>
    </source>
</evidence>
<feature type="domain" description="Glycosyltransferase subfamily 4-like N-terminal" evidence="1">
    <location>
        <begin position="46"/>
        <end position="191"/>
    </location>
</feature>
<organism evidence="2 3">
    <name type="scientific">Thalassobacterium maritimum</name>
    <dbReference type="NCBI Taxonomy" id="3041265"/>
    <lineage>
        <taxon>Bacteria</taxon>
        <taxon>Pseudomonadati</taxon>
        <taxon>Verrucomicrobiota</taxon>
        <taxon>Opitutia</taxon>
        <taxon>Puniceicoccales</taxon>
        <taxon>Coraliomargaritaceae</taxon>
        <taxon>Thalassobacterium</taxon>
    </lineage>
</organism>
<dbReference type="EMBL" id="JARXHW010000026">
    <property type="protein sequence ID" value="MDQ8208219.1"/>
    <property type="molecule type" value="Genomic_DNA"/>
</dbReference>
<protein>
    <submittedName>
        <fullName evidence="2">Glycosyltransferase family 4 protein</fullName>
    </submittedName>
</protein>
<dbReference type="RefSeq" id="WP_308950715.1">
    <property type="nucleotide sequence ID" value="NZ_JARXHW010000026.1"/>
</dbReference>
<name>A0ABU1AVN4_9BACT</name>
<dbReference type="InterPro" id="IPR050194">
    <property type="entry name" value="Glycosyltransferase_grp1"/>
</dbReference>
<evidence type="ECO:0000259" key="1">
    <source>
        <dbReference type="Pfam" id="PF13579"/>
    </source>
</evidence>
<evidence type="ECO:0000313" key="2">
    <source>
        <dbReference type="EMBL" id="MDQ8208219.1"/>
    </source>
</evidence>
<dbReference type="InterPro" id="IPR028098">
    <property type="entry name" value="Glyco_trans_4-like_N"/>
</dbReference>